<evidence type="ECO:0000313" key="3">
    <source>
        <dbReference type="EMBL" id="GJN23280.1"/>
    </source>
</evidence>
<evidence type="ECO:0000256" key="1">
    <source>
        <dbReference type="SAM" id="SignalP"/>
    </source>
</evidence>
<dbReference type="Gene3D" id="3.90.70.10">
    <property type="entry name" value="Cysteine proteinases"/>
    <property type="match status" value="1"/>
</dbReference>
<dbReference type="PANTHER" id="PTHR12411">
    <property type="entry name" value="CYSTEINE PROTEASE FAMILY C1-RELATED"/>
    <property type="match status" value="1"/>
</dbReference>
<dbReference type="Proteomes" id="UP001054889">
    <property type="component" value="Unassembled WGS sequence"/>
</dbReference>
<reference evidence="3" key="1">
    <citation type="journal article" date="2018" name="DNA Res.">
        <title>Multiple hybrid de novo genome assembly of finger millet, an orphan allotetraploid crop.</title>
        <authorList>
            <person name="Hatakeyama M."/>
            <person name="Aluri S."/>
            <person name="Balachadran M.T."/>
            <person name="Sivarajan S.R."/>
            <person name="Patrignani A."/>
            <person name="Gruter S."/>
            <person name="Poveda L."/>
            <person name="Shimizu-Inatsugi R."/>
            <person name="Baeten J."/>
            <person name="Francoijs K.J."/>
            <person name="Nataraja K.N."/>
            <person name="Reddy Y.A.N."/>
            <person name="Phadnis S."/>
            <person name="Ravikumar R.L."/>
            <person name="Schlapbach R."/>
            <person name="Sreeman S.M."/>
            <person name="Shimizu K.K."/>
        </authorList>
    </citation>
    <scope>NUCLEOTIDE SEQUENCE</scope>
</reference>
<feature type="signal peptide" evidence="1">
    <location>
        <begin position="1"/>
        <end position="25"/>
    </location>
</feature>
<keyword evidence="1" id="KW-0732">Signal</keyword>
<gene>
    <name evidence="3" type="primary">gb10916</name>
    <name evidence="3" type="ORF">PR202_gb10916</name>
</gene>
<dbReference type="SMART" id="SM00848">
    <property type="entry name" value="Inhibitor_I29"/>
    <property type="match status" value="1"/>
</dbReference>
<keyword evidence="4" id="KW-1185">Reference proteome</keyword>
<reference evidence="3" key="2">
    <citation type="submission" date="2021-12" db="EMBL/GenBank/DDBJ databases">
        <title>Resequencing data analysis of finger millet.</title>
        <authorList>
            <person name="Hatakeyama M."/>
            <person name="Aluri S."/>
            <person name="Balachadran M.T."/>
            <person name="Sivarajan S.R."/>
            <person name="Poveda L."/>
            <person name="Shimizu-Inatsugi R."/>
            <person name="Schlapbach R."/>
            <person name="Sreeman S.M."/>
            <person name="Shimizu K.K."/>
        </authorList>
    </citation>
    <scope>NUCLEOTIDE SEQUENCE</scope>
</reference>
<dbReference type="Pfam" id="PF08246">
    <property type="entry name" value="Inhibitor_I29"/>
    <property type="match status" value="1"/>
</dbReference>
<proteinExistence type="predicted"/>
<dbReference type="InterPro" id="IPR038765">
    <property type="entry name" value="Papain-like_cys_pep_sf"/>
</dbReference>
<name>A0AAV5ELI7_ELECO</name>
<dbReference type="SUPFAM" id="SSF54001">
    <property type="entry name" value="Cysteine proteinases"/>
    <property type="match status" value="1"/>
</dbReference>
<dbReference type="InterPro" id="IPR013201">
    <property type="entry name" value="Prot_inhib_I29"/>
</dbReference>
<dbReference type="InterPro" id="IPR013128">
    <property type="entry name" value="Peptidase_C1A"/>
</dbReference>
<evidence type="ECO:0000259" key="2">
    <source>
        <dbReference type="SMART" id="SM00848"/>
    </source>
</evidence>
<sequence length="163" mass="17833">MSVSLLALAAVLVTGSVCTAPRALAARELAGEDAVTAMAVRHEKWMAEHGRTYKDEAEKARRLEIFRANAKLIDSFNAAGKKSHRLATNRFADLTDEEFRAARTGYKVPVEVVTGARSGRFRYENFSLADAPQSMDWRAMGAVTGVKDQGDCGTKLTHHLHDA</sequence>
<evidence type="ECO:0000313" key="4">
    <source>
        <dbReference type="Proteomes" id="UP001054889"/>
    </source>
</evidence>
<dbReference type="EMBL" id="BQKI01000076">
    <property type="protein sequence ID" value="GJN23280.1"/>
    <property type="molecule type" value="Genomic_DNA"/>
</dbReference>
<feature type="chain" id="PRO_5043685968" description="Cathepsin propeptide inhibitor domain-containing protein" evidence="1">
    <location>
        <begin position="26"/>
        <end position="163"/>
    </location>
</feature>
<accession>A0AAV5ELI7</accession>
<protein>
    <recommendedName>
        <fullName evidence="2">Cathepsin propeptide inhibitor domain-containing protein</fullName>
    </recommendedName>
</protein>
<organism evidence="3 4">
    <name type="scientific">Eleusine coracana subsp. coracana</name>
    <dbReference type="NCBI Taxonomy" id="191504"/>
    <lineage>
        <taxon>Eukaryota</taxon>
        <taxon>Viridiplantae</taxon>
        <taxon>Streptophyta</taxon>
        <taxon>Embryophyta</taxon>
        <taxon>Tracheophyta</taxon>
        <taxon>Spermatophyta</taxon>
        <taxon>Magnoliopsida</taxon>
        <taxon>Liliopsida</taxon>
        <taxon>Poales</taxon>
        <taxon>Poaceae</taxon>
        <taxon>PACMAD clade</taxon>
        <taxon>Chloridoideae</taxon>
        <taxon>Cynodonteae</taxon>
        <taxon>Eleusininae</taxon>
        <taxon>Eleusine</taxon>
    </lineage>
</organism>
<dbReference type="GO" id="GO:0008234">
    <property type="term" value="F:cysteine-type peptidase activity"/>
    <property type="evidence" value="ECO:0007669"/>
    <property type="project" value="InterPro"/>
</dbReference>
<feature type="domain" description="Cathepsin propeptide inhibitor" evidence="2">
    <location>
        <begin position="42"/>
        <end position="99"/>
    </location>
</feature>
<comment type="caution">
    <text evidence="3">The sequence shown here is derived from an EMBL/GenBank/DDBJ whole genome shotgun (WGS) entry which is preliminary data.</text>
</comment>
<dbReference type="AlphaFoldDB" id="A0AAV5ELI7"/>